<feature type="compositionally biased region" description="Low complexity" evidence="5">
    <location>
        <begin position="10"/>
        <end position="63"/>
    </location>
</feature>
<evidence type="ECO:0000256" key="3">
    <source>
        <dbReference type="ARBA" id="ARBA00022989"/>
    </source>
</evidence>
<dbReference type="Proteomes" id="UP000295578">
    <property type="component" value="Unassembled WGS sequence"/>
</dbReference>
<evidence type="ECO:0000256" key="5">
    <source>
        <dbReference type="SAM" id="MobiDB-lite"/>
    </source>
</evidence>
<evidence type="ECO:0000256" key="4">
    <source>
        <dbReference type="ARBA" id="ARBA00023136"/>
    </source>
</evidence>
<accession>A0A4R5AVM2</accession>
<name>A0A4R5AVM2_9ACTN</name>
<evidence type="ECO:0000313" key="7">
    <source>
        <dbReference type="EMBL" id="TDD76505.1"/>
    </source>
</evidence>
<keyword evidence="8" id="KW-1185">Reference proteome</keyword>
<evidence type="ECO:0000256" key="2">
    <source>
        <dbReference type="ARBA" id="ARBA00022692"/>
    </source>
</evidence>
<proteinExistence type="predicted"/>
<dbReference type="OrthoDB" id="9808930at2"/>
<keyword evidence="3 6" id="KW-1133">Transmembrane helix</keyword>
<keyword evidence="4 6" id="KW-0472">Membrane</keyword>
<feature type="region of interest" description="Disordered" evidence="5">
    <location>
        <begin position="1"/>
        <end position="66"/>
    </location>
</feature>
<sequence length="175" mass="18911">MAYGPPPSPGQGQQPSWQQQAPWQQPGNSAWQQPQHGQPQQAQPGPGWQQQQPQGGGTAQMPGHFGPVSDDEKTWSLMAYVGQFLVGAIAPGVVYLGKARSPFVRKHAAQGLNMGIAAIAVWIVGGLLSLAVDFFIWVPLLFTAVVMFFLVYAGRAANRGEFRRVPAVVAWPLLK</sequence>
<dbReference type="Pfam" id="PF09685">
    <property type="entry name" value="MamF_MmsF"/>
    <property type="match status" value="1"/>
</dbReference>
<feature type="transmembrane region" description="Helical" evidence="6">
    <location>
        <begin position="108"/>
        <end position="128"/>
    </location>
</feature>
<feature type="transmembrane region" description="Helical" evidence="6">
    <location>
        <begin position="77"/>
        <end position="96"/>
    </location>
</feature>
<protein>
    <submittedName>
        <fullName evidence="7">DUF4870 domain-containing protein</fullName>
    </submittedName>
</protein>
<dbReference type="AlphaFoldDB" id="A0A4R5AVM2"/>
<feature type="transmembrane region" description="Helical" evidence="6">
    <location>
        <begin position="134"/>
        <end position="154"/>
    </location>
</feature>
<dbReference type="EMBL" id="SMKY01000145">
    <property type="protein sequence ID" value="TDD76505.1"/>
    <property type="molecule type" value="Genomic_DNA"/>
</dbReference>
<keyword evidence="2 6" id="KW-0812">Transmembrane</keyword>
<organism evidence="7 8">
    <name type="scientific">Actinomadura darangshiensis</name>
    <dbReference type="NCBI Taxonomy" id="705336"/>
    <lineage>
        <taxon>Bacteria</taxon>
        <taxon>Bacillati</taxon>
        <taxon>Actinomycetota</taxon>
        <taxon>Actinomycetes</taxon>
        <taxon>Streptosporangiales</taxon>
        <taxon>Thermomonosporaceae</taxon>
        <taxon>Actinomadura</taxon>
    </lineage>
</organism>
<comment type="subcellular location">
    <subcellularLocation>
        <location evidence="1">Membrane</location>
        <topology evidence="1">Multi-pass membrane protein</topology>
    </subcellularLocation>
</comment>
<reference evidence="7 8" key="1">
    <citation type="submission" date="2019-03" db="EMBL/GenBank/DDBJ databases">
        <title>Draft genome sequences of novel Actinobacteria.</title>
        <authorList>
            <person name="Sahin N."/>
            <person name="Ay H."/>
            <person name="Saygin H."/>
        </authorList>
    </citation>
    <scope>NUCLEOTIDE SEQUENCE [LARGE SCALE GENOMIC DNA]</scope>
    <source>
        <strain evidence="7 8">DSM 45941</strain>
    </source>
</reference>
<evidence type="ECO:0000313" key="8">
    <source>
        <dbReference type="Proteomes" id="UP000295578"/>
    </source>
</evidence>
<gene>
    <name evidence="7" type="ORF">E1293_27110</name>
</gene>
<comment type="caution">
    <text evidence="7">The sequence shown here is derived from an EMBL/GenBank/DDBJ whole genome shotgun (WGS) entry which is preliminary data.</text>
</comment>
<evidence type="ECO:0000256" key="1">
    <source>
        <dbReference type="ARBA" id="ARBA00004141"/>
    </source>
</evidence>
<dbReference type="InterPro" id="IPR019109">
    <property type="entry name" value="MamF_MmsF"/>
</dbReference>
<evidence type="ECO:0000256" key="6">
    <source>
        <dbReference type="SAM" id="Phobius"/>
    </source>
</evidence>